<dbReference type="PRINTS" id="PR00080">
    <property type="entry name" value="SDRFAMILY"/>
</dbReference>
<dbReference type="CDD" id="cd05374">
    <property type="entry name" value="17beta-HSD-like_SDR_c"/>
    <property type="match status" value="1"/>
</dbReference>
<proteinExistence type="inferred from homology"/>
<dbReference type="SMART" id="SM00822">
    <property type="entry name" value="PKS_KR"/>
    <property type="match status" value="1"/>
</dbReference>
<evidence type="ECO:0000313" key="5">
    <source>
        <dbReference type="EMBL" id="UOE36114.1"/>
    </source>
</evidence>
<evidence type="ECO:0000256" key="1">
    <source>
        <dbReference type="ARBA" id="ARBA00006484"/>
    </source>
</evidence>
<dbReference type="RefSeq" id="WP_243519609.1">
    <property type="nucleotide sequence ID" value="NZ_CP094534.1"/>
</dbReference>
<dbReference type="Gene3D" id="3.40.50.720">
    <property type="entry name" value="NAD(P)-binding Rossmann-like Domain"/>
    <property type="match status" value="1"/>
</dbReference>
<organism evidence="5 6">
    <name type="scientific">Hymenobacter monticola</name>
    <dbReference type="NCBI Taxonomy" id="1705399"/>
    <lineage>
        <taxon>Bacteria</taxon>
        <taxon>Pseudomonadati</taxon>
        <taxon>Bacteroidota</taxon>
        <taxon>Cytophagia</taxon>
        <taxon>Cytophagales</taxon>
        <taxon>Hymenobacteraceae</taxon>
        <taxon>Hymenobacter</taxon>
    </lineage>
</organism>
<keyword evidence="2" id="KW-0560">Oxidoreductase</keyword>
<sequence>MDTPQTWFITGASQGLGLALATQLLAAGHRVAATSRHLAGLTAAISEPTASFLPLAVDLPSEASVAQAIEVTLATFGRLDVVVNNAGYGMGGSIEEMTDAETRHSFETNVFGALNVIRKALPHLRAQGSGHIINISSIAAMAGATGWAIYSATKAAMSACSEVLAQDVADFGLKVTVVEPGALRTNFLAPESLVMARQPIAEYEAVRASHARYLTMNGAQAGDPAKAADAIIGLASEKNPPLHLLLGTDAYERAQAKLASLTQQFDTWQAVSKSIAFD</sequence>
<dbReference type="InterPro" id="IPR036291">
    <property type="entry name" value="NAD(P)-bd_dom_sf"/>
</dbReference>
<dbReference type="InterPro" id="IPR002347">
    <property type="entry name" value="SDR_fam"/>
</dbReference>
<comment type="similarity">
    <text evidence="1 3">Belongs to the short-chain dehydrogenases/reductases (SDR) family.</text>
</comment>
<reference evidence="5 6" key="1">
    <citation type="submission" date="2022-03" db="EMBL/GenBank/DDBJ databases">
        <title>Hymenobactersp. isolated from the air.</title>
        <authorList>
            <person name="Won M."/>
            <person name="Kwon S.-W."/>
        </authorList>
    </citation>
    <scope>NUCLEOTIDE SEQUENCE [LARGE SCALE GENOMIC DNA]</scope>
    <source>
        <strain evidence="5 6">KACC 22596</strain>
    </source>
</reference>
<evidence type="ECO:0000256" key="2">
    <source>
        <dbReference type="ARBA" id="ARBA00023002"/>
    </source>
</evidence>
<dbReference type="EMBL" id="CP094534">
    <property type="protein sequence ID" value="UOE36114.1"/>
    <property type="molecule type" value="Genomic_DNA"/>
</dbReference>
<evidence type="ECO:0000259" key="4">
    <source>
        <dbReference type="SMART" id="SM00822"/>
    </source>
</evidence>
<name>A0ABY4BB27_9BACT</name>
<keyword evidence="6" id="KW-1185">Reference proteome</keyword>
<dbReference type="PRINTS" id="PR00081">
    <property type="entry name" value="GDHRDH"/>
</dbReference>
<dbReference type="SUPFAM" id="SSF51735">
    <property type="entry name" value="NAD(P)-binding Rossmann-fold domains"/>
    <property type="match status" value="1"/>
</dbReference>
<dbReference type="InterPro" id="IPR057326">
    <property type="entry name" value="KR_dom"/>
</dbReference>
<dbReference type="PANTHER" id="PTHR43976">
    <property type="entry name" value="SHORT CHAIN DEHYDROGENASE"/>
    <property type="match status" value="1"/>
</dbReference>
<accession>A0ABY4BB27</accession>
<dbReference type="InterPro" id="IPR051911">
    <property type="entry name" value="SDR_oxidoreductase"/>
</dbReference>
<dbReference type="PANTHER" id="PTHR43976:SF16">
    <property type="entry name" value="SHORT-CHAIN DEHYDROGENASE_REDUCTASE FAMILY PROTEIN"/>
    <property type="match status" value="1"/>
</dbReference>
<evidence type="ECO:0000313" key="6">
    <source>
        <dbReference type="Proteomes" id="UP000831390"/>
    </source>
</evidence>
<dbReference type="Pfam" id="PF00106">
    <property type="entry name" value="adh_short"/>
    <property type="match status" value="1"/>
</dbReference>
<gene>
    <name evidence="5" type="ORF">MTP16_10845</name>
</gene>
<evidence type="ECO:0000256" key="3">
    <source>
        <dbReference type="RuleBase" id="RU000363"/>
    </source>
</evidence>
<feature type="domain" description="Ketoreductase" evidence="4">
    <location>
        <begin position="5"/>
        <end position="186"/>
    </location>
</feature>
<protein>
    <submittedName>
        <fullName evidence="5">SDR family NAD(P)-dependent oxidoreductase</fullName>
    </submittedName>
</protein>
<dbReference type="Proteomes" id="UP000831390">
    <property type="component" value="Chromosome"/>
</dbReference>